<comment type="similarity">
    <text evidence="1 3">Belongs to the short-chain dehydrogenases/reductases (SDR) family.</text>
</comment>
<proteinExistence type="inferred from homology"/>
<organism evidence="5 6">
    <name type="scientific">Actinocorallia libanotica</name>
    <dbReference type="NCBI Taxonomy" id="46162"/>
    <lineage>
        <taxon>Bacteria</taxon>
        <taxon>Bacillati</taxon>
        <taxon>Actinomycetota</taxon>
        <taxon>Actinomycetes</taxon>
        <taxon>Streptosporangiales</taxon>
        <taxon>Thermomonosporaceae</taxon>
        <taxon>Actinocorallia</taxon>
    </lineage>
</organism>
<dbReference type="Proteomes" id="UP001500665">
    <property type="component" value="Unassembled WGS sequence"/>
</dbReference>
<sequence>MSGPLQDFRGRVVVITGGASGIGRALGERFAAEGSKVVLADVEAGALERTAEELSAAGEVSGVRTDVTDPASVEALAAGVYDRYGAVHVLVNNAGVGAPSARTWETTPNDWRWVHSVNVFGVAHGVQAFVPRMLAGGEPGHVVNTSSGDGAINPLPNASVYAASKAAVSILTECLATQLREESGGRIGASLFLPGGGLLDTGLWTADRNRPDELARERPRTTPAITVAQLVEMSAAADAEMAVQPLDELAQQVVDGIKSGVYCIASDLAGAAETLRDRAGRLAEGRCPTVVEDHGILK</sequence>
<dbReference type="SMART" id="SM00822">
    <property type="entry name" value="PKS_KR"/>
    <property type="match status" value="1"/>
</dbReference>
<dbReference type="PANTHER" id="PTHR43669">
    <property type="entry name" value="5-KETO-D-GLUCONATE 5-REDUCTASE"/>
    <property type="match status" value="1"/>
</dbReference>
<dbReference type="PRINTS" id="PR00081">
    <property type="entry name" value="GDHRDH"/>
</dbReference>
<dbReference type="PRINTS" id="PR00080">
    <property type="entry name" value="SDRFAMILY"/>
</dbReference>
<evidence type="ECO:0000259" key="4">
    <source>
        <dbReference type="SMART" id="SM00822"/>
    </source>
</evidence>
<dbReference type="Pfam" id="PF00106">
    <property type="entry name" value="adh_short"/>
    <property type="match status" value="1"/>
</dbReference>
<dbReference type="EMBL" id="BAAAHH010000012">
    <property type="protein sequence ID" value="GAA0952955.1"/>
    <property type="molecule type" value="Genomic_DNA"/>
</dbReference>
<dbReference type="CDD" id="cd05233">
    <property type="entry name" value="SDR_c"/>
    <property type="match status" value="1"/>
</dbReference>
<reference evidence="5 6" key="1">
    <citation type="journal article" date="2019" name="Int. J. Syst. Evol. Microbiol.">
        <title>The Global Catalogue of Microorganisms (GCM) 10K type strain sequencing project: providing services to taxonomists for standard genome sequencing and annotation.</title>
        <authorList>
            <consortium name="The Broad Institute Genomics Platform"/>
            <consortium name="The Broad Institute Genome Sequencing Center for Infectious Disease"/>
            <person name="Wu L."/>
            <person name="Ma J."/>
        </authorList>
    </citation>
    <scope>NUCLEOTIDE SEQUENCE [LARGE SCALE GENOMIC DNA]</scope>
    <source>
        <strain evidence="5 6">JCM 10696</strain>
    </source>
</reference>
<accession>A0ABN1R7B7</accession>
<dbReference type="InterPro" id="IPR002347">
    <property type="entry name" value="SDR_fam"/>
</dbReference>
<gene>
    <name evidence="5" type="ORF">GCM10009550_34380</name>
</gene>
<dbReference type="RefSeq" id="WP_344241829.1">
    <property type="nucleotide sequence ID" value="NZ_BAAAHH010000012.1"/>
</dbReference>
<dbReference type="InterPro" id="IPR036291">
    <property type="entry name" value="NAD(P)-bd_dom_sf"/>
</dbReference>
<evidence type="ECO:0000313" key="6">
    <source>
        <dbReference type="Proteomes" id="UP001500665"/>
    </source>
</evidence>
<dbReference type="Gene3D" id="3.40.50.720">
    <property type="entry name" value="NAD(P)-binding Rossmann-like Domain"/>
    <property type="match status" value="1"/>
</dbReference>
<keyword evidence="6" id="KW-1185">Reference proteome</keyword>
<dbReference type="InterPro" id="IPR057326">
    <property type="entry name" value="KR_dom"/>
</dbReference>
<evidence type="ECO:0000256" key="2">
    <source>
        <dbReference type="ARBA" id="ARBA00023002"/>
    </source>
</evidence>
<evidence type="ECO:0000256" key="3">
    <source>
        <dbReference type="RuleBase" id="RU000363"/>
    </source>
</evidence>
<protein>
    <recommendedName>
        <fullName evidence="4">Ketoreductase domain-containing protein</fullName>
    </recommendedName>
</protein>
<evidence type="ECO:0000256" key="1">
    <source>
        <dbReference type="ARBA" id="ARBA00006484"/>
    </source>
</evidence>
<comment type="caution">
    <text evidence="5">The sequence shown here is derived from an EMBL/GenBank/DDBJ whole genome shotgun (WGS) entry which is preliminary data.</text>
</comment>
<keyword evidence="2" id="KW-0560">Oxidoreductase</keyword>
<evidence type="ECO:0000313" key="5">
    <source>
        <dbReference type="EMBL" id="GAA0952955.1"/>
    </source>
</evidence>
<feature type="domain" description="Ketoreductase" evidence="4">
    <location>
        <begin position="11"/>
        <end position="207"/>
    </location>
</feature>
<dbReference type="PANTHER" id="PTHR43669:SF3">
    <property type="entry name" value="ALCOHOL DEHYDROGENASE, PUTATIVE (AFU_ORTHOLOGUE AFUA_3G03445)-RELATED"/>
    <property type="match status" value="1"/>
</dbReference>
<name>A0ABN1R7B7_9ACTN</name>
<dbReference type="SUPFAM" id="SSF51735">
    <property type="entry name" value="NAD(P)-binding Rossmann-fold domains"/>
    <property type="match status" value="1"/>
</dbReference>